<evidence type="ECO:0000256" key="2">
    <source>
        <dbReference type="ARBA" id="ARBA00022679"/>
    </source>
</evidence>
<dbReference type="Gene3D" id="3.30.750.80">
    <property type="entry name" value="RNA methyltransferase domain (HRMD) like"/>
    <property type="match status" value="1"/>
</dbReference>
<keyword evidence="1 6" id="KW-0489">Methyltransferase</keyword>
<feature type="domain" description="RlmI-like PUA" evidence="5">
    <location>
        <begin position="8"/>
        <end position="68"/>
    </location>
</feature>
<evidence type="ECO:0000256" key="3">
    <source>
        <dbReference type="ARBA" id="ARBA00022691"/>
    </source>
</evidence>
<gene>
    <name evidence="6" type="ordered locus">Ppro_3540</name>
</gene>
<evidence type="ECO:0000256" key="1">
    <source>
        <dbReference type="ARBA" id="ARBA00022603"/>
    </source>
</evidence>
<dbReference type="KEGG" id="ppd:Ppro_3540"/>
<dbReference type="eggNOG" id="COG1092">
    <property type="taxonomic scope" value="Bacteria"/>
</dbReference>
<name>A1AUW2_PELPD</name>
<dbReference type="STRING" id="338966.Ppro_3540"/>
<feature type="domain" description="S-adenosylmethionine-dependent methyltransferase" evidence="4">
    <location>
        <begin position="115"/>
        <end position="360"/>
    </location>
</feature>
<protein>
    <submittedName>
        <fullName evidence="6">SAM-dependent methyltransferase</fullName>
        <ecNumber evidence="6">2.1.1.-</ecNumber>
    </submittedName>
</protein>
<organism evidence="6 7">
    <name type="scientific">Pelobacter propionicus (strain DSM 2379 / NBRC 103807 / OttBd1)</name>
    <dbReference type="NCBI Taxonomy" id="338966"/>
    <lineage>
        <taxon>Bacteria</taxon>
        <taxon>Pseudomonadati</taxon>
        <taxon>Thermodesulfobacteriota</taxon>
        <taxon>Desulfuromonadia</taxon>
        <taxon>Desulfuromonadales</taxon>
        <taxon>Desulfuromonadaceae</taxon>
        <taxon>Pelobacter</taxon>
    </lineage>
</organism>
<dbReference type="PANTHER" id="PTHR43042">
    <property type="entry name" value="SAM-DEPENDENT METHYLTRANSFERASE"/>
    <property type="match status" value="1"/>
</dbReference>
<dbReference type="Gene3D" id="2.30.130.10">
    <property type="entry name" value="PUA domain"/>
    <property type="match status" value="1"/>
</dbReference>
<evidence type="ECO:0000313" key="7">
    <source>
        <dbReference type="Proteomes" id="UP000006732"/>
    </source>
</evidence>
<dbReference type="InterPro" id="IPR019614">
    <property type="entry name" value="SAM-dep_methyl-trfase"/>
</dbReference>
<dbReference type="Pfam" id="PF17785">
    <property type="entry name" value="PUA_3"/>
    <property type="match status" value="1"/>
</dbReference>
<dbReference type="Gene3D" id="3.40.50.150">
    <property type="entry name" value="Vaccinia Virus protein VP39"/>
    <property type="match status" value="1"/>
</dbReference>
<dbReference type="CDD" id="cd02440">
    <property type="entry name" value="AdoMet_MTases"/>
    <property type="match status" value="1"/>
</dbReference>
<keyword evidence="3" id="KW-0949">S-adenosyl-L-methionine</keyword>
<dbReference type="SUPFAM" id="SSF53335">
    <property type="entry name" value="S-adenosyl-L-methionine-dependent methyltransferases"/>
    <property type="match status" value="1"/>
</dbReference>
<dbReference type="Pfam" id="PF10672">
    <property type="entry name" value="Methyltrans_SAM"/>
    <property type="match status" value="1"/>
</dbReference>
<dbReference type="GO" id="GO:0008168">
    <property type="term" value="F:methyltransferase activity"/>
    <property type="evidence" value="ECO:0007669"/>
    <property type="project" value="UniProtKB-KW"/>
</dbReference>
<sequence length="409" mass="45460">MGMDTRIVGPETVRMLELGHPWIIADSHTRRWPSGQAGQTVALTDATGRFLATALLDPDDRIVARVLSHERIRLDAAWIRRRLEASLTLRRDHADLGESDAFRLVNAEGDGLPGLTVDCYGQFLMVQLYCAGWRPHLKTLSGELMELLQPRGIYEKSRPQKTRELEAARDDKRYGRLLSGESAPQRLQVRENGLSFLVSLEQGLNTGLFLDQRRNRRDLMNRVEGKRVLNLFAYTGAFSVAAASAGARVTSVDVSAGYLEWARDNFGINRLNPKRHEFITGDCLAVLCQLAQKGQGFDVILMDPPSFSTTSKSRFTTRGGTAELVAAALPLLADGGLLIASSNHQKLEVNDYLKELRRGALMAGCELRVISLSGQPEDFPYGVCFPEGRYLKYAVCVVSREQGRVRRSV</sequence>
<dbReference type="PANTHER" id="PTHR43042:SF3">
    <property type="entry name" value="RIBOSOMAL RNA LARGE SUBUNIT METHYLTRANSFERASE YWBD-RELATED"/>
    <property type="match status" value="1"/>
</dbReference>
<dbReference type="EMBL" id="CP000482">
    <property type="protein sequence ID" value="ABL01133.1"/>
    <property type="molecule type" value="Genomic_DNA"/>
</dbReference>
<dbReference type="GO" id="GO:0003723">
    <property type="term" value="F:RNA binding"/>
    <property type="evidence" value="ECO:0007669"/>
    <property type="project" value="InterPro"/>
</dbReference>
<dbReference type="HOGENOM" id="CLU_014042_0_0_7"/>
<evidence type="ECO:0000259" key="5">
    <source>
        <dbReference type="Pfam" id="PF17785"/>
    </source>
</evidence>
<proteinExistence type="predicted"/>
<dbReference type="InterPro" id="IPR015947">
    <property type="entry name" value="PUA-like_sf"/>
</dbReference>
<dbReference type="Proteomes" id="UP000006732">
    <property type="component" value="Chromosome"/>
</dbReference>
<dbReference type="InterPro" id="IPR036974">
    <property type="entry name" value="PUA_sf"/>
</dbReference>
<reference evidence="6 7" key="1">
    <citation type="submission" date="2006-10" db="EMBL/GenBank/DDBJ databases">
        <title>Complete sequence of chromosome of Pelobacter propionicus DSM 2379.</title>
        <authorList>
            <consortium name="US DOE Joint Genome Institute"/>
            <person name="Copeland A."/>
            <person name="Lucas S."/>
            <person name="Lapidus A."/>
            <person name="Barry K."/>
            <person name="Detter J.C."/>
            <person name="Glavina del Rio T."/>
            <person name="Hammon N."/>
            <person name="Israni S."/>
            <person name="Dalin E."/>
            <person name="Tice H."/>
            <person name="Pitluck S."/>
            <person name="Saunders E."/>
            <person name="Brettin T."/>
            <person name="Bruce D."/>
            <person name="Han C."/>
            <person name="Tapia R."/>
            <person name="Schmutz J."/>
            <person name="Larimer F."/>
            <person name="Land M."/>
            <person name="Hauser L."/>
            <person name="Kyrpides N."/>
            <person name="Kim E."/>
            <person name="Lovley D."/>
            <person name="Richardson P."/>
        </authorList>
    </citation>
    <scope>NUCLEOTIDE SEQUENCE [LARGE SCALE GENOMIC DNA]</scope>
    <source>
        <strain evidence="7">DSM 2379 / NBRC 103807 / OttBd1</strain>
    </source>
</reference>
<evidence type="ECO:0000313" key="6">
    <source>
        <dbReference type="EMBL" id="ABL01133.1"/>
    </source>
</evidence>
<dbReference type="InterPro" id="IPR041532">
    <property type="entry name" value="RlmI-like_PUA"/>
</dbReference>
<dbReference type="AlphaFoldDB" id="A1AUW2"/>
<evidence type="ECO:0000259" key="4">
    <source>
        <dbReference type="Pfam" id="PF10672"/>
    </source>
</evidence>
<dbReference type="CDD" id="cd11572">
    <property type="entry name" value="RlmI_M_like"/>
    <property type="match status" value="1"/>
</dbReference>
<keyword evidence="2 6" id="KW-0808">Transferase</keyword>
<dbReference type="RefSeq" id="WP_011737346.1">
    <property type="nucleotide sequence ID" value="NC_008609.1"/>
</dbReference>
<dbReference type="EC" id="2.1.1.-" evidence="6"/>
<accession>A1AUW2</accession>
<dbReference type="InterPro" id="IPR029063">
    <property type="entry name" value="SAM-dependent_MTases_sf"/>
</dbReference>
<dbReference type="SUPFAM" id="SSF88697">
    <property type="entry name" value="PUA domain-like"/>
    <property type="match status" value="1"/>
</dbReference>
<dbReference type="GO" id="GO:0032259">
    <property type="term" value="P:methylation"/>
    <property type="evidence" value="ECO:0007669"/>
    <property type="project" value="UniProtKB-KW"/>
</dbReference>
<keyword evidence="7" id="KW-1185">Reference proteome</keyword>